<accession>A0AAV4DJH6</accession>
<evidence type="ECO:0008006" key="4">
    <source>
        <dbReference type="Google" id="ProtNLM"/>
    </source>
</evidence>
<dbReference type="Pfam" id="PF13350">
    <property type="entry name" value="Y_phosphatase3"/>
    <property type="match status" value="2"/>
</dbReference>
<dbReference type="PANTHER" id="PTHR31126:SF1">
    <property type="entry name" value="TYROSINE SPECIFIC PROTEIN PHOSPHATASES DOMAIN-CONTAINING PROTEIN"/>
    <property type="match status" value="1"/>
</dbReference>
<dbReference type="Gene3D" id="3.90.190.10">
    <property type="entry name" value="Protein tyrosine phosphatase superfamily"/>
    <property type="match status" value="1"/>
</dbReference>
<feature type="region of interest" description="Disordered" evidence="1">
    <location>
        <begin position="370"/>
        <end position="398"/>
    </location>
</feature>
<organism evidence="2 3">
    <name type="scientific">Plakobranchus ocellatus</name>
    <dbReference type="NCBI Taxonomy" id="259542"/>
    <lineage>
        <taxon>Eukaryota</taxon>
        <taxon>Metazoa</taxon>
        <taxon>Spiralia</taxon>
        <taxon>Lophotrochozoa</taxon>
        <taxon>Mollusca</taxon>
        <taxon>Gastropoda</taxon>
        <taxon>Heterobranchia</taxon>
        <taxon>Euthyneura</taxon>
        <taxon>Panpulmonata</taxon>
        <taxon>Sacoglossa</taxon>
        <taxon>Placobranchoidea</taxon>
        <taxon>Plakobranchidae</taxon>
        <taxon>Plakobranchus</taxon>
    </lineage>
</organism>
<gene>
    <name evidence="2" type="ORF">PoB_007083600</name>
</gene>
<name>A0AAV4DJH6_9GAST</name>
<dbReference type="GO" id="GO:0004721">
    <property type="term" value="F:phosphoprotein phosphatase activity"/>
    <property type="evidence" value="ECO:0007669"/>
    <property type="project" value="InterPro"/>
</dbReference>
<comment type="caution">
    <text evidence="2">The sequence shown here is derived from an EMBL/GenBank/DDBJ whole genome shotgun (WGS) entry which is preliminary data.</text>
</comment>
<dbReference type="AlphaFoldDB" id="A0AAV4DJH6"/>
<dbReference type="SUPFAM" id="SSF52799">
    <property type="entry name" value="(Phosphotyrosine protein) phosphatases II"/>
    <property type="match status" value="1"/>
</dbReference>
<sequence length="398" mass="44979">MAYEVHDLSVSEKPLGPDVGLAKWKSRIDSVPNMRLLCNQFMNSNEMFSPPKAGLYRSSKPDHISQDDLTEFRNLGIKCIIDFRSKDEYFGSEGCCLLDKEYILHKVIPPKKVGQSTTFERIDLNEKAESEASSCFSSPLGSSMYSTEGVGTALKESDGIEKRHFLINFFTPKYIFRSFSRLPCYLYCIGIFHLLCDLIRRDTKFKNFSLFFTSNVLNRAGIKGQYRDVVDLCQPSVCASLKLIADPQNHPALINCAHGKDRTGIVSALVLTCLGMPKEYIAEEYALSEDGLEPIKDVIRKDIYEKYRLKEEFLSAEADTMRHLLCYIEDKYGSIEDYMETIGFSYAEQSTLRANFSAPGYEISYDAKAKDGGDTEVNVETTTPRLRSGKHESNLPVS</sequence>
<proteinExistence type="predicted"/>
<evidence type="ECO:0000313" key="2">
    <source>
        <dbReference type="EMBL" id="GFO44331.1"/>
    </source>
</evidence>
<dbReference type="InterPro" id="IPR026893">
    <property type="entry name" value="Tyr/Ser_Pase_IphP-type"/>
</dbReference>
<dbReference type="PANTHER" id="PTHR31126">
    <property type="entry name" value="TYROSINE-PROTEIN PHOSPHATASE"/>
    <property type="match status" value="1"/>
</dbReference>
<dbReference type="EMBL" id="BLXT01007949">
    <property type="protein sequence ID" value="GFO44331.1"/>
    <property type="molecule type" value="Genomic_DNA"/>
</dbReference>
<dbReference type="InterPro" id="IPR029021">
    <property type="entry name" value="Prot-tyrosine_phosphatase-like"/>
</dbReference>
<reference evidence="2 3" key="1">
    <citation type="journal article" date="2021" name="Elife">
        <title>Chloroplast acquisition without the gene transfer in kleptoplastic sea slugs, Plakobranchus ocellatus.</title>
        <authorList>
            <person name="Maeda T."/>
            <person name="Takahashi S."/>
            <person name="Yoshida T."/>
            <person name="Shimamura S."/>
            <person name="Takaki Y."/>
            <person name="Nagai Y."/>
            <person name="Toyoda A."/>
            <person name="Suzuki Y."/>
            <person name="Arimoto A."/>
            <person name="Ishii H."/>
            <person name="Satoh N."/>
            <person name="Nishiyama T."/>
            <person name="Hasebe M."/>
            <person name="Maruyama T."/>
            <person name="Minagawa J."/>
            <person name="Obokata J."/>
            <person name="Shigenobu S."/>
        </authorList>
    </citation>
    <scope>NUCLEOTIDE SEQUENCE [LARGE SCALE GENOMIC DNA]</scope>
</reference>
<protein>
    <recommendedName>
        <fullName evidence="4">Tyrosine specific protein phosphatases domain-containing protein</fullName>
    </recommendedName>
</protein>
<evidence type="ECO:0000313" key="3">
    <source>
        <dbReference type="Proteomes" id="UP000735302"/>
    </source>
</evidence>
<dbReference type="Proteomes" id="UP000735302">
    <property type="component" value="Unassembled WGS sequence"/>
</dbReference>
<evidence type="ECO:0000256" key="1">
    <source>
        <dbReference type="SAM" id="MobiDB-lite"/>
    </source>
</evidence>
<keyword evidence="3" id="KW-1185">Reference proteome</keyword>
<feature type="compositionally biased region" description="Basic and acidic residues" evidence="1">
    <location>
        <begin position="389"/>
        <end position="398"/>
    </location>
</feature>